<dbReference type="EMBL" id="JAJAPX010000001">
    <property type="protein sequence ID" value="MCB4807144.1"/>
    <property type="molecule type" value="Genomic_DNA"/>
</dbReference>
<gene>
    <name evidence="2" type="ORF">LG651_02695</name>
</gene>
<dbReference type="RefSeq" id="WP_226694614.1">
    <property type="nucleotide sequence ID" value="NZ_JAJAPX010000001.1"/>
</dbReference>
<reference evidence="2" key="1">
    <citation type="submission" date="2021-10" db="EMBL/GenBank/DDBJ databases">
        <title>Tamlana sargassums sp. nov., and Tamlana laminarinivorans sp. nov., two new bacteria isolated from the brown alga.</title>
        <authorList>
            <person name="Li J."/>
        </authorList>
    </citation>
    <scope>NUCLEOTIDE SEQUENCE</scope>
    <source>
        <strain evidence="2">62-3</strain>
    </source>
</reference>
<comment type="caution">
    <text evidence="2">The sequence shown here is derived from an EMBL/GenBank/DDBJ whole genome shotgun (WGS) entry which is preliminary data.</text>
</comment>
<dbReference type="Gene3D" id="2.160.20.120">
    <property type="match status" value="1"/>
</dbReference>
<name>A0A9X1I680_9FLAO</name>
<evidence type="ECO:0000313" key="2">
    <source>
        <dbReference type="EMBL" id="MCB4807144.1"/>
    </source>
</evidence>
<dbReference type="Pfam" id="PF10988">
    <property type="entry name" value="DUF2807"/>
    <property type="match status" value="1"/>
</dbReference>
<organism evidence="2 3">
    <name type="scientific">Neotamlana sargassicola</name>
    <dbReference type="NCBI Taxonomy" id="2883125"/>
    <lineage>
        <taxon>Bacteria</taxon>
        <taxon>Pseudomonadati</taxon>
        <taxon>Bacteroidota</taxon>
        <taxon>Flavobacteriia</taxon>
        <taxon>Flavobacteriales</taxon>
        <taxon>Flavobacteriaceae</taxon>
        <taxon>Neotamlana</taxon>
    </lineage>
</organism>
<accession>A0A9X1I680</accession>
<evidence type="ECO:0000313" key="3">
    <source>
        <dbReference type="Proteomes" id="UP001139286"/>
    </source>
</evidence>
<proteinExistence type="predicted"/>
<feature type="domain" description="Putative auto-transporter adhesin head GIN" evidence="1">
    <location>
        <begin position="39"/>
        <end position="170"/>
    </location>
</feature>
<protein>
    <submittedName>
        <fullName evidence="2">DUF2807 domain-containing protein</fullName>
    </submittedName>
</protein>
<evidence type="ECO:0000259" key="1">
    <source>
        <dbReference type="Pfam" id="PF10988"/>
    </source>
</evidence>
<dbReference type="AlphaFoldDB" id="A0A9X1I680"/>
<sequence length="273" mass="29866">MKKYLLFITMLSVGLAFGQKKEKIKGNKEVIEVYENLPAFSQLDIADGLEVSLMQTGATGYRLKTDSNLVDIIKIEVVDSILKLYTTMNVSSSKKLEIHLTSAQLNQINLSQGARLEGQNLIQSDSLTIATFNNSKYNLDVASANLSINMQGNSNGKLIYRGDNLTMGLNDGALVKGNISTTNFDIVVNDRADLDIEGNCEHLNLIATGSTDIKAKDLNVTHAKINGSSNSDIYVYSNKDLSLYAKGKSNVYVYGNPKINIEGLSDKSQIIKK</sequence>
<dbReference type="Proteomes" id="UP001139286">
    <property type="component" value="Unassembled WGS sequence"/>
</dbReference>
<keyword evidence="3" id="KW-1185">Reference proteome</keyword>
<dbReference type="InterPro" id="IPR021255">
    <property type="entry name" value="DUF2807"/>
</dbReference>